<proteinExistence type="predicted"/>
<dbReference type="AlphaFoldDB" id="A0A973WB38"/>
<protein>
    <submittedName>
        <fullName evidence="1">Uncharacterized protein</fullName>
    </submittedName>
</protein>
<sequence>MPNAYTRLVVPDSLTSPLTESTYLRLGSYSDEEAKLVTGITTTISESPHESDNAGLLAFTNHDCQANVEGAALLKIGRGQTTEVANGNSLHRVAKGTYEMAAENGVSISAGANGTHADVILTASNSVKLINNGDKIDRTGGNSEKRVMGTTKEYYKGQRYTCMSGLAITLTMGLNVSVFLGATTTIKAGRDYSISLGGQVSLTTGAKFEFVYGCDTKIVAGDTSTLLLGLDFKSAVSDTKILSNSDFKLAPVEDLKVVGRDVKTCETSVSVTNEDVCQGTISTEQYELVNRAAEISSSTGDKEVIQKNSVVIL</sequence>
<reference evidence="1" key="1">
    <citation type="submission" date="2020-06" db="EMBL/GenBank/DDBJ databases">
        <title>Whole Genome Sequence of Bradyrhizobium sp. Strain 1S1.</title>
        <authorList>
            <person name="Bromfield E.S.P."/>
            <person name="Cloutier S."/>
        </authorList>
    </citation>
    <scope>NUCLEOTIDE SEQUENCE [LARGE SCALE GENOMIC DNA]</scope>
    <source>
        <strain evidence="1">1S1</strain>
    </source>
</reference>
<gene>
    <name evidence="1" type="ORF">HAP48_048500</name>
</gene>
<comment type="caution">
    <text evidence="1">The sequence shown here is derived from an EMBL/GenBank/DDBJ whole genome shotgun (WGS) entry which is preliminary data.</text>
</comment>
<name>A0A973WB38_9BRAD</name>
<evidence type="ECO:0000313" key="1">
    <source>
        <dbReference type="EMBL" id="NVI50492.1"/>
    </source>
</evidence>
<dbReference type="RefSeq" id="WP_166217354.1">
    <property type="nucleotide sequence ID" value="NZ_CP088284.1"/>
</dbReference>
<organism evidence="1">
    <name type="scientific">Bradyrhizobium septentrionale</name>
    <dbReference type="NCBI Taxonomy" id="1404411"/>
    <lineage>
        <taxon>Bacteria</taxon>
        <taxon>Pseudomonadati</taxon>
        <taxon>Pseudomonadota</taxon>
        <taxon>Alphaproteobacteria</taxon>
        <taxon>Hyphomicrobiales</taxon>
        <taxon>Nitrobacteraceae</taxon>
        <taxon>Bradyrhizobium</taxon>
    </lineage>
</organism>
<dbReference type="EMBL" id="JAAOLE020000002">
    <property type="protein sequence ID" value="NVI50492.1"/>
    <property type="molecule type" value="Genomic_DNA"/>
</dbReference>
<accession>A0A973WB38</accession>